<dbReference type="PANTHER" id="PTHR38846:SF1">
    <property type="entry name" value="C3H1-TYPE DOMAIN-CONTAINING PROTEIN"/>
    <property type="match status" value="1"/>
</dbReference>
<reference evidence="1" key="1">
    <citation type="journal article" date="2021" name="Nat. Commun.">
        <title>Genetic determinants of endophytism in the Arabidopsis root mycobiome.</title>
        <authorList>
            <person name="Mesny F."/>
            <person name="Miyauchi S."/>
            <person name="Thiergart T."/>
            <person name="Pickel B."/>
            <person name="Atanasova L."/>
            <person name="Karlsson M."/>
            <person name="Huettel B."/>
            <person name="Barry K.W."/>
            <person name="Haridas S."/>
            <person name="Chen C."/>
            <person name="Bauer D."/>
            <person name="Andreopoulos W."/>
            <person name="Pangilinan J."/>
            <person name="LaButti K."/>
            <person name="Riley R."/>
            <person name="Lipzen A."/>
            <person name="Clum A."/>
            <person name="Drula E."/>
            <person name="Henrissat B."/>
            <person name="Kohler A."/>
            <person name="Grigoriev I.V."/>
            <person name="Martin F.M."/>
            <person name="Hacquard S."/>
        </authorList>
    </citation>
    <scope>NUCLEOTIDE SEQUENCE</scope>
    <source>
        <strain evidence="1">MPI-SDFR-AT-0120</strain>
    </source>
</reference>
<evidence type="ECO:0000313" key="2">
    <source>
        <dbReference type="Proteomes" id="UP000813461"/>
    </source>
</evidence>
<dbReference type="OrthoDB" id="6105938at2759"/>
<dbReference type="Proteomes" id="UP000813461">
    <property type="component" value="Unassembled WGS sequence"/>
</dbReference>
<evidence type="ECO:0000313" key="1">
    <source>
        <dbReference type="EMBL" id="KAH7088223.1"/>
    </source>
</evidence>
<dbReference type="PANTHER" id="PTHR38846">
    <property type="entry name" value="C3H1-TYPE DOMAIN-CONTAINING PROTEIN"/>
    <property type="match status" value="1"/>
</dbReference>
<dbReference type="EMBL" id="JAGMVJ010000008">
    <property type="protein sequence ID" value="KAH7088223.1"/>
    <property type="molecule type" value="Genomic_DNA"/>
</dbReference>
<keyword evidence="2" id="KW-1185">Reference proteome</keyword>
<comment type="caution">
    <text evidence="1">The sequence shown here is derived from an EMBL/GenBank/DDBJ whole genome shotgun (WGS) entry which is preliminary data.</text>
</comment>
<gene>
    <name evidence="1" type="ORF">FB567DRAFT_559904</name>
</gene>
<organism evidence="1 2">
    <name type="scientific">Paraphoma chrysanthemicola</name>
    <dbReference type="NCBI Taxonomy" id="798071"/>
    <lineage>
        <taxon>Eukaryota</taxon>
        <taxon>Fungi</taxon>
        <taxon>Dikarya</taxon>
        <taxon>Ascomycota</taxon>
        <taxon>Pezizomycotina</taxon>
        <taxon>Dothideomycetes</taxon>
        <taxon>Pleosporomycetidae</taxon>
        <taxon>Pleosporales</taxon>
        <taxon>Pleosporineae</taxon>
        <taxon>Phaeosphaeriaceae</taxon>
        <taxon>Paraphoma</taxon>
    </lineage>
</organism>
<protein>
    <submittedName>
        <fullName evidence="1">Uncharacterized protein</fullName>
    </submittedName>
</protein>
<name>A0A8K0VYR7_9PLEO</name>
<sequence>MSGESRKSALVGRARRLSAASDLSSYSVVSGAPTVYSIDTNESLDGGVIVTPPAEEELEIGLSALTIKDPVVGTAADFTRSNAASNDTLEAKIASYKPAPNPSTSAVSDFWLQFVGFEPNPTATFKAEFARLAAHQDWATPTKRERQVEALTAEVAFHYGTCMDKLSHWQQLCEDVGIEDVPSSITKCKKTLRPVLVNLYNLIDHCRNPDIAVLRFKSYMAFCRYTRGGRTFPKACAKQDGFIRVLLKKM</sequence>
<dbReference type="AlphaFoldDB" id="A0A8K0VYR7"/>
<accession>A0A8K0VYR7</accession>
<proteinExistence type="predicted"/>